<dbReference type="AlphaFoldDB" id="A0A1M5AJM1"/>
<keyword evidence="2" id="KW-0812">Transmembrane</keyword>
<dbReference type="RefSeq" id="WP_072853579.1">
    <property type="nucleotide sequence ID" value="NZ_FQVI01000020.1"/>
</dbReference>
<dbReference type="PANTHER" id="PTHR46558:SF11">
    <property type="entry name" value="HTH-TYPE TRANSCRIPTIONAL REGULATOR XRE"/>
    <property type="match status" value="1"/>
</dbReference>
<gene>
    <name evidence="4" type="ORF">SAMN02745158_03225</name>
</gene>
<evidence type="ECO:0000313" key="5">
    <source>
        <dbReference type="Proteomes" id="UP000184245"/>
    </source>
</evidence>
<evidence type="ECO:0000256" key="1">
    <source>
        <dbReference type="ARBA" id="ARBA00023125"/>
    </source>
</evidence>
<keyword evidence="2" id="KW-1133">Transmembrane helix</keyword>
<keyword evidence="1" id="KW-0238">DNA-binding</keyword>
<proteinExistence type="predicted"/>
<accession>A0A1M5AJM1</accession>
<dbReference type="SMART" id="SM00530">
    <property type="entry name" value="HTH_XRE"/>
    <property type="match status" value="1"/>
</dbReference>
<feature type="transmembrane region" description="Helical" evidence="2">
    <location>
        <begin position="126"/>
        <end position="145"/>
    </location>
</feature>
<dbReference type="Proteomes" id="UP000184245">
    <property type="component" value="Unassembled WGS sequence"/>
</dbReference>
<dbReference type="Pfam" id="PF01381">
    <property type="entry name" value="HTH_3"/>
    <property type="match status" value="1"/>
</dbReference>
<feature type="transmembrane region" description="Helical" evidence="2">
    <location>
        <begin position="197"/>
        <end position="219"/>
    </location>
</feature>
<dbReference type="Gene3D" id="1.10.260.40">
    <property type="entry name" value="lambda repressor-like DNA-binding domains"/>
    <property type="match status" value="1"/>
</dbReference>
<dbReference type="EMBL" id="FQVI01000020">
    <property type="protein sequence ID" value="SHF30324.1"/>
    <property type="molecule type" value="Genomic_DNA"/>
</dbReference>
<dbReference type="SUPFAM" id="SSF47413">
    <property type="entry name" value="lambda repressor-like DNA-binding domains"/>
    <property type="match status" value="1"/>
</dbReference>
<evidence type="ECO:0000313" key="4">
    <source>
        <dbReference type="EMBL" id="SHF30324.1"/>
    </source>
</evidence>
<feature type="transmembrane region" description="Helical" evidence="2">
    <location>
        <begin position="166"/>
        <end position="185"/>
    </location>
</feature>
<sequence>MDAKKIGRFLKELRKEKGLTQEQLAEILLVSGRSVSRWETGTNMPDLSIMIQIADFYEVEINDILEGERRSESMDQEGKETLSKVAEYSKSEKDKAVRAGNTAFGLMFALSAVLIIVQLIVTKELWTVAGETFALLVGGIAYIGIMLYHGTWENGSGIQSTPAKDALMSIVCSGIFSAAYVFYIFRIGGTASQAVRAAVIFFTGIAILSFAVLRILAFFSSRRLRKREFTDTSKGVKEVLPVKVFTADGTMQADMIIEALKNNGIAAYKQDMGDAGLAAVRYGMGRGINDSVAIFVADREADNAVEVINGMGLL</sequence>
<dbReference type="PROSITE" id="PS50943">
    <property type="entry name" value="HTH_CROC1"/>
    <property type="match status" value="1"/>
</dbReference>
<protein>
    <submittedName>
        <fullName evidence="4">Transcriptional regulator, contains XRE-family HTH domain</fullName>
    </submittedName>
</protein>
<evidence type="ECO:0000259" key="3">
    <source>
        <dbReference type="PROSITE" id="PS50943"/>
    </source>
</evidence>
<feature type="transmembrane region" description="Helical" evidence="2">
    <location>
        <begin position="99"/>
        <end position="120"/>
    </location>
</feature>
<feature type="domain" description="HTH cro/C1-type" evidence="3">
    <location>
        <begin position="10"/>
        <end position="64"/>
    </location>
</feature>
<keyword evidence="5" id="KW-1185">Reference proteome</keyword>
<dbReference type="PANTHER" id="PTHR46558">
    <property type="entry name" value="TRACRIPTIONAL REGULATORY PROTEIN-RELATED-RELATED"/>
    <property type="match status" value="1"/>
</dbReference>
<dbReference type="STRING" id="1122155.SAMN02745158_03225"/>
<organism evidence="4 5">
    <name type="scientific">Lactonifactor longoviformis DSM 17459</name>
    <dbReference type="NCBI Taxonomy" id="1122155"/>
    <lineage>
        <taxon>Bacteria</taxon>
        <taxon>Bacillati</taxon>
        <taxon>Bacillota</taxon>
        <taxon>Clostridia</taxon>
        <taxon>Eubacteriales</taxon>
        <taxon>Clostridiaceae</taxon>
        <taxon>Lactonifactor</taxon>
    </lineage>
</organism>
<dbReference type="InterPro" id="IPR001387">
    <property type="entry name" value="Cro/C1-type_HTH"/>
</dbReference>
<name>A0A1M5AJM1_9CLOT</name>
<dbReference type="InterPro" id="IPR010982">
    <property type="entry name" value="Lambda_DNA-bd_dom_sf"/>
</dbReference>
<reference evidence="4 5" key="1">
    <citation type="submission" date="2016-11" db="EMBL/GenBank/DDBJ databases">
        <authorList>
            <person name="Jaros S."/>
            <person name="Januszkiewicz K."/>
            <person name="Wedrychowicz H."/>
        </authorList>
    </citation>
    <scope>NUCLEOTIDE SEQUENCE [LARGE SCALE GENOMIC DNA]</scope>
    <source>
        <strain evidence="4 5">DSM 17459</strain>
    </source>
</reference>
<dbReference type="OrthoDB" id="9813152at2"/>
<evidence type="ECO:0000256" key="2">
    <source>
        <dbReference type="SAM" id="Phobius"/>
    </source>
</evidence>
<keyword evidence="2" id="KW-0472">Membrane</keyword>
<dbReference type="CDD" id="cd00093">
    <property type="entry name" value="HTH_XRE"/>
    <property type="match status" value="1"/>
</dbReference>
<dbReference type="GO" id="GO:0003677">
    <property type="term" value="F:DNA binding"/>
    <property type="evidence" value="ECO:0007669"/>
    <property type="project" value="UniProtKB-KW"/>
</dbReference>